<organism evidence="2 3">
    <name type="scientific">Parasponia andersonii</name>
    <name type="common">Sponia andersonii</name>
    <dbReference type="NCBI Taxonomy" id="3476"/>
    <lineage>
        <taxon>Eukaryota</taxon>
        <taxon>Viridiplantae</taxon>
        <taxon>Streptophyta</taxon>
        <taxon>Embryophyta</taxon>
        <taxon>Tracheophyta</taxon>
        <taxon>Spermatophyta</taxon>
        <taxon>Magnoliopsida</taxon>
        <taxon>eudicotyledons</taxon>
        <taxon>Gunneridae</taxon>
        <taxon>Pentapetalae</taxon>
        <taxon>rosids</taxon>
        <taxon>fabids</taxon>
        <taxon>Rosales</taxon>
        <taxon>Cannabaceae</taxon>
        <taxon>Parasponia</taxon>
    </lineage>
</organism>
<comment type="caution">
    <text evidence="2">The sequence shown here is derived from an EMBL/GenBank/DDBJ whole genome shotgun (WGS) entry which is preliminary data.</text>
</comment>
<name>A0A2P5BY41_PARAD</name>
<evidence type="ECO:0000313" key="2">
    <source>
        <dbReference type="EMBL" id="PON53691.1"/>
    </source>
</evidence>
<gene>
    <name evidence="2" type="ORF">PanWU01x14_200330</name>
</gene>
<dbReference type="EMBL" id="JXTB01000203">
    <property type="protein sequence ID" value="PON53691.1"/>
    <property type="molecule type" value="Genomic_DNA"/>
</dbReference>
<accession>A0A2P5BY41</accession>
<dbReference type="Proteomes" id="UP000237105">
    <property type="component" value="Unassembled WGS sequence"/>
</dbReference>
<evidence type="ECO:0000313" key="3">
    <source>
        <dbReference type="Proteomes" id="UP000237105"/>
    </source>
</evidence>
<feature type="region of interest" description="Disordered" evidence="1">
    <location>
        <begin position="51"/>
        <end position="75"/>
    </location>
</feature>
<sequence>MEAHATSSDEFDIDENPVQSVPPRIDETLIATEALGVRRGHRTGVRRVLRGEMAASSSTPQFPSHQTPRPSTQENEQLCFELQDTRSELQDTQRQLDEL</sequence>
<protein>
    <submittedName>
        <fullName evidence="2">Uncharacterized protein</fullName>
    </submittedName>
</protein>
<feature type="region of interest" description="Disordered" evidence="1">
    <location>
        <begin position="1"/>
        <end position="24"/>
    </location>
</feature>
<feature type="compositionally biased region" description="Polar residues" evidence="1">
    <location>
        <begin position="55"/>
        <end position="75"/>
    </location>
</feature>
<dbReference type="AlphaFoldDB" id="A0A2P5BY41"/>
<reference evidence="3" key="1">
    <citation type="submission" date="2016-06" db="EMBL/GenBank/DDBJ databases">
        <title>Parallel loss of symbiosis genes in relatives of nitrogen-fixing non-legume Parasponia.</title>
        <authorList>
            <person name="Van Velzen R."/>
            <person name="Holmer R."/>
            <person name="Bu F."/>
            <person name="Rutten L."/>
            <person name="Van Zeijl A."/>
            <person name="Liu W."/>
            <person name="Santuari L."/>
            <person name="Cao Q."/>
            <person name="Sharma T."/>
            <person name="Shen D."/>
            <person name="Roswanjaya Y."/>
            <person name="Wardhani T."/>
            <person name="Kalhor M.S."/>
            <person name="Jansen J."/>
            <person name="Van den Hoogen J."/>
            <person name="Gungor B."/>
            <person name="Hartog M."/>
            <person name="Hontelez J."/>
            <person name="Verver J."/>
            <person name="Yang W.-C."/>
            <person name="Schijlen E."/>
            <person name="Repin R."/>
            <person name="Schilthuizen M."/>
            <person name="Schranz E."/>
            <person name="Heidstra R."/>
            <person name="Miyata K."/>
            <person name="Fedorova E."/>
            <person name="Kohlen W."/>
            <person name="Bisseling T."/>
            <person name="Smit S."/>
            <person name="Geurts R."/>
        </authorList>
    </citation>
    <scope>NUCLEOTIDE SEQUENCE [LARGE SCALE GENOMIC DNA]</scope>
    <source>
        <strain evidence="3">cv. WU1-14</strain>
    </source>
</reference>
<evidence type="ECO:0000256" key="1">
    <source>
        <dbReference type="SAM" id="MobiDB-lite"/>
    </source>
</evidence>
<proteinExistence type="predicted"/>
<keyword evidence="3" id="KW-1185">Reference proteome</keyword>